<name>A0A9W7GHN8_9STRA</name>
<dbReference type="AlphaFoldDB" id="A0A9W7GHN8"/>
<dbReference type="Proteomes" id="UP001165065">
    <property type="component" value="Unassembled WGS sequence"/>
</dbReference>
<dbReference type="InterPro" id="IPR015943">
    <property type="entry name" value="WD40/YVTN_repeat-like_dom_sf"/>
</dbReference>
<feature type="region of interest" description="Disordered" evidence="1">
    <location>
        <begin position="337"/>
        <end position="356"/>
    </location>
</feature>
<feature type="region of interest" description="Disordered" evidence="1">
    <location>
        <begin position="677"/>
        <end position="712"/>
    </location>
</feature>
<dbReference type="SUPFAM" id="SSF101908">
    <property type="entry name" value="Putative isomerase YbhE"/>
    <property type="match status" value="1"/>
</dbReference>
<evidence type="ECO:0000313" key="3">
    <source>
        <dbReference type="Proteomes" id="UP001165065"/>
    </source>
</evidence>
<accession>A0A9W7GHN8</accession>
<evidence type="ECO:0000313" key="2">
    <source>
        <dbReference type="EMBL" id="GMI45094.1"/>
    </source>
</evidence>
<dbReference type="OrthoDB" id="8883818at2759"/>
<gene>
    <name evidence="2" type="ORF">TrCOL_g10289</name>
</gene>
<proteinExistence type="predicted"/>
<feature type="compositionally biased region" description="Basic and acidic residues" evidence="1">
    <location>
        <begin position="701"/>
        <end position="712"/>
    </location>
</feature>
<dbReference type="Gene3D" id="2.130.10.10">
    <property type="entry name" value="YVTN repeat-like/Quinoprotein amine dehydrogenase"/>
    <property type="match status" value="1"/>
</dbReference>
<protein>
    <submittedName>
        <fullName evidence="2">Uncharacterized protein</fullName>
    </submittedName>
</protein>
<reference evidence="3" key="1">
    <citation type="journal article" date="2023" name="Commun. Biol.">
        <title>Genome analysis of Parmales, the sister group of diatoms, reveals the evolutionary specialization of diatoms from phago-mixotrophs to photoautotrophs.</title>
        <authorList>
            <person name="Ban H."/>
            <person name="Sato S."/>
            <person name="Yoshikawa S."/>
            <person name="Yamada K."/>
            <person name="Nakamura Y."/>
            <person name="Ichinomiya M."/>
            <person name="Sato N."/>
            <person name="Blanc-Mathieu R."/>
            <person name="Endo H."/>
            <person name="Kuwata A."/>
            <person name="Ogata H."/>
        </authorList>
    </citation>
    <scope>NUCLEOTIDE SEQUENCE [LARGE SCALE GENOMIC DNA]</scope>
</reference>
<comment type="caution">
    <text evidence="2">The sequence shown here is derived from an EMBL/GenBank/DDBJ whole genome shotgun (WGS) entry which is preliminary data.</text>
</comment>
<organism evidence="2 3">
    <name type="scientific">Triparma columacea</name>
    <dbReference type="NCBI Taxonomy" id="722753"/>
    <lineage>
        <taxon>Eukaryota</taxon>
        <taxon>Sar</taxon>
        <taxon>Stramenopiles</taxon>
        <taxon>Ochrophyta</taxon>
        <taxon>Bolidophyceae</taxon>
        <taxon>Parmales</taxon>
        <taxon>Triparmaceae</taxon>
        <taxon>Triparma</taxon>
    </lineage>
</organism>
<keyword evidence="3" id="KW-1185">Reference proteome</keyword>
<evidence type="ECO:0000256" key="1">
    <source>
        <dbReference type="SAM" id="MobiDB-lite"/>
    </source>
</evidence>
<sequence length="758" mass="81683">MCDRIMVGASAGCHLPISVSGDDDSDVSDDEEDQVALRKYEDEGTWMIATEGEVCRWDRRRGSLIPVVPLGRPTYFLETLRCSSYPSSSVGDPGAYIMALCEGGDKVAFHDTSGNLVGRLVPTVPTGMKPKTFQVTAFTFGQPYTLPNTTTNSSTTVTTNVSCWLGCSDGTVRSYHLQFLYSPSSLSFRLTSTFTYRAYLPGSLGHGMSTGVSSRVNEGVVSIGGISTLSHTNVKGSKQSIVVGDSRGKIHFLTPLGETEGTVEAGEHGGVRGIMKVEGGGREEVFVVMSGRCTTVKVKEDGSKNVVRRNNDVSGGPRGGSVLSDNRIVVVGADGTIKVEPSPTTPGGGGRRRGGMEKGRVTFIREGGGKGRYVATEEGGGKVGVKKIEGEEYAGTIEFGEEEDVTEILAGEGWLAAATSGGGKFVEVEFSDGKLRNVKTLETPEELEGAGVRCLAGGGVNWGMGLEDGDVVVGRCEEGQVEVNRVIEQEEGLPRGESGVYQDLDISMDGRWMAGSRGNKNGVVTVWDLEAKEGEEKWWDVKGLEGYVTAVKFYKTFKPNTTHPSNPILTVVLSSGAFYMYDVKERKVTEWVEQVGGRTEDVIPKGMGKGEGRDVVWLDGNKFALVFEGYFQLVDLDASIPKEIFYHPETSMIARAAKKSRKDSGFDGKVVDSPSAGVTKKLNKKAKLREESKRMTAQQALEREGKSGEGEGRHNYNFAQFHDFGNIVRMEYLGGGEIVVVEGTKKEIRGRAKGYGMG</sequence>
<dbReference type="EMBL" id="BRYA01000237">
    <property type="protein sequence ID" value="GMI45094.1"/>
    <property type="molecule type" value="Genomic_DNA"/>
</dbReference>